<evidence type="ECO:0000256" key="3">
    <source>
        <dbReference type="ARBA" id="ARBA00023143"/>
    </source>
</evidence>
<dbReference type="InterPro" id="IPR046358">
    <property type="entry name" value="Flagellin_C"/>
</dbReference>
<dbReference type="PANTHER" id="PTHR42792:SF2">
    <property type="entry name" value="FLAGELLIN"/>
    <property type="match status" value="1"/>
</dbReference>
<feature type="region of interest" description="Disordered" evidence="4">
    <location>
        <begin position="1"/>
        <end position="27"/>
    </location>
</feature>
<evidence type="ECO:0000313" key="7">
    <source>
        <dbReference type="Proteomes" id="UP001379444"/>
    </source>
</evidence>
<dbReference type="Proteomes" id="UP001379444">
    <property type="component" value="Chromosome"/>
</dbReference>
<evidence type="ECO:0000256" key="4">
    <source>
        <dbReference type="SAM" id="MobiDB-lite"/>
    </source>
</evidence>
<comment type="subcellular location">
    <subcellularLocation>
        <location evidence="1">Bacterial flagellum</location>
    </subcellularLocation>
</comment>
<keyword evidence="7" id="KW-1185">Reference proteome</keyword>
<dbReference type="SUPFAM" id="SSF64518">
    <property type="entry name" value="Phase 1 flagellin"/>
    <property type="match status" value="1"/>
</dbReference>
<sequence length="206" mass="22107">MTITYSGDGDRYETTPNDGSVGAASHERVHIDQTTETLIIMVIGKGSFEGVATWDKLPTPTQLPPPPLPPVSTPTEIITSANYGEEIQAVTISPTPSDTESLGLKDVGLDPIEEARRALAAFDSELEKINGYRGEYGSMVNRFESVRSNLAQTSIAASTARSRILDAGYAQEASAMTKQQILQQASSAVLVQANQVPETVLTLLQR</sequence>
<dbReference type="Gene3D" id="1.20.1330.10">
    <property type="entry name" value="f41 fragment of flagellin, N-terminal domain"/>
    <property type="match status" value="1"/>
</dbReference>
<keyword evidence="3" id="KW-0975">Bacterial flagellum</keyword>
<evidence type="ECO:0000256" key="2">
    <source>
        <dbReference type="ARBA" id="ARBA00005709"/>
    </source>
</evidence>
<comment type="similarity">
    <text evidence="2">Belongs to the bacterial flagellin family.</text>
</comment>
<evidence type="ECO:0000256" key="1">
    <source>
        <dbReference type="ARBA" id="ARBA00004365"/>
    </source>
</evidence>
<proteinExistence type="inferred from homology"/>
<dbReference type="Pfam" id="PF00700">
    <property type="entry name" value="Flagellin_C"/>
    <property type="match status" value="1"/>
</dbReference>
<name>A0ABZ2G6L5_9GAMM</name>
<organism evidence="6 7">
    <name type="scientific">Pectobacterium cacticida</name>
    <dbReference type="NCBI Taxonomy" id="69221"/>
    <lineage>
        <taxon>Bacteria</taxon>
        <taxon>Pseudomonadati</taxon>
        <taxon>Pseudomonadota</taxon>
        <taxon>Gammaproteobacteria</taxon>
        <taxon>Enterobacterales</taxon>
        <taxon>Pectobacteriaceae</taxon>
        <taxon>Pectobacterium</taxon>
    </lineage>
</organism>
<dbReference type="InterPro" id="IPR001492">
    <property type="entry name" value="Flagellin"/>
</dbReference>
<gene>
    <name evidence="6" type="ORF">QNA12_09590</name>
</gene>
<evidence type="ECO:0000313" key="6">
    <source>
        <dbReference type="EMBL" id="WWO36852.1"/>
    </source>
</evidence>
<keyword evidence="6" id="KW-0969">Cilium</keyword>
<reference evidence="6 7" key="1">
    <citation type="journal article" date="2024" name="Front. Plant Sci.">
        <title>Comprehensive phenomic and genomic studies of the species, Pectobacterium cacticida and proposal for reclassification as Alcorniella cacticida comb. nov.</title>
        <authorList>
            <person name="Jonca J."/>
            <person name="Pirhonen M."/>
            <person name="Waleron M.M."/>
            <person name="Gawor J."/>
            <person name="Mrozik A."/>
            <person name="Smoktunowicz M."/>
            <person name="Waleron K."/>
            <person name="Waleron M."/>
        </authorList>
    </citation>
    <scope>NUCLEOTIDE SEQUENCE [LARGE SCALE GENOMIC DNA]</scope>
    <source>
        <strain evidence="6 7">DPMP6</strain>
    </source>
</reference>
<dbReference type="RefSeq" id="WP_264495844.1">
    <property type="nucleotide sequence ID" value="NZ_CP109947.1"/>
</dbReference>
<dbReference type="PANTHER" id="PTHR42792">
    <property type="entry name" value="FLAGELLIN"/>
    <property type="match status" value="1"/>
</dbReference>
<keyword evidence="6" id="KW-0282">Flagellum</keyword>
<protein>
    <submittedName>
        <fullName evidence="6">Flagellin</fullName>
    </submittedName>
</protein>
<feature type="domain" description="Flagellin C-terminal" evidence="5">
    <location>
        <begin position="120"/>
        <end position="204"/>
    </location>
</feature>
<accession>A0ABZ2G6L5</accession>
<dbReference type="EMBL" id="CP125967">
    <property type="protein sequence ID" value="WWO36852.1"/>
    <property type="molecule type" value="Genomic_DNA"/>
</dbReference>
<keyword evidence="6" id="KW-0966">Cell projection</keyword>
<evidence type="ECO:0000259" key="5">
    <source>
        <dbReference type="Pfam" id="PF00700"/>
    </source>
</evidence>